<accession>A0AC35TJG2</accession>
<dbReference type="WBParaSite" id="RSKR_0000130000.1">
    <property type="protein sequence ID" value="RSKR_0000130000.1"/>
    <property type="gene ID" value="RSKR_0000130000"/>
</dbReference>
<protein>
    <submittedName>
        <fullName evidence="2">RNA polymerase II-associated factor 1 homolog</fullName>
    </submittedName>
</protein>
<evidence type="ECO:0000313" key="1">
    <source>
        <dbReference type="Proteomes" id="UP000095286"/>
    </source>
</evidence>
<proteinExistence type="predicted"/>
<name>A0AC35TJG2_9BILA</name>
<organism evidence="1 2">
    <name type="scientific">Rhabditophanes sp. KR3021</name>
    <dbReference type="NCBI Taxonomy" id="114890"/>
    <lineage>
        <taxon>Eukaryota</taxon>
        <taxon>Metazoa</taxon>
        <taxon>Ecdysozoa</taxon>
        <taxon>Nematoda</taxon>
        <taxon>Chromadorea</taxon>
        <taxon>Rhabditida</taxon>
        <taxon>Tylenchina</taxon>
        <taxon>Panagrolaimomorpha</taxon>
        <taxon>Strongyloidoidea</taxon>
        <taxon>Alloionematidae</taxon>
        <taxon>Rhabditophanes</taxon>
    </lineage>
</organism>
<dbReference type="Proteomes" id="UP000095286">
    <property type="component" value="Unplaced"/>
</dbReference>
<reference evidence="2" key="1">
    <citation type="submission" date="2016-11" db="UniProtKB">
        <authorList>
            <consortium name="WormBaseParasite"/>
        </authorList>
    </citation>
    <scope>IDENTIFICATION</scope>
    <source>
        <strain evidence="2">KR3021</strain>
    </source>
</reference>
<evidence type="ECO:0000313" key="2">
    <source>
        <dbReference type="WBParaSite" id="RSKR_0000130000.1"/>
    </source>
</evidence>
<sequence>MSASMTQSKNNAAAKGGGIHREDLIMRTDFIQTLPELPSAPKFIEIPELGAESITHVGYSTIMNEYKLELFTEVSLGIDVDLIDSAEYYRKDGDSGDIHPTDAFLLQDEKNEKDEISTRHGHVSVPWMRKAEYLGGDFNRLKSANKSKTHRVVEKKQTTRDPYETLDSRIDAIDRTFESIKIAKKEHPYKKGVTMVEESELLPDFDNWKHLFVNMAFDRNPFPNLSDEANNRYINEAYCRGNQDGDGQQFCEFLIPQEDRQDEFEEDLKNGRKHAPGDGIPFVAQKEYNWTVKLYDDESELRNFFFVSREGKVYYNEMSTSVKLVHRPNKGKNGKEIAYKKKNCKVILSEPTEAEDKSMKKRDKYLHFPKFPNDGNESECSGDEGSVKAD</sequence>